<dbReference type="Proteomes" id="UP000503447">
    <property type="component" value="Chromosome"/>
</dbReference>
<dbReference type="KEGG" id="ftj:FTUN_7658"/>
<protein>
    <submittedName>
        <fullName evidence="2">Uncharacterized protein</fullName>
    </submittedName>
</protein>
<evidence type="ECO:0000313" key="2">
    <source>
        <dbReference type="EMBL" id="QJX00036.1"/>
    </source>
</evidence>
<dbReference type="EMBL" id="CP053452">
    <property type="protein sequence ID" value="QJX00036.1"/>
    <property type="molecule type" value="Genomic_DNA"/>
</dbReference>
<dbReference type="AlphaFoldDB" id="A0A6M5Z1U7"/>
<evidence type="ECO:0000313" key="3">
    <source>
        <dbReference type="Proteomes" id="UP000503447"/>
    </source>
</evidence>
<name>A0A6M5Z1U7_9BACT</name>
<evidence type="ECO:0000256" key="1">
    <source>
        <dbReference type="SAM" id="MobiDB-lite"/>
    </source>
</evidence>
<proteinExistence type="predicted"/>
<keyword evidence="3" id="KW-1185">Reference proteome</keyword>
<accession>A0A6M5Z1U7</accession>
<organism evidence="2 3">
    <name type="scientific">Frigoriglobus tundricola</name>
    <dbReference type="NCBI Taxonomy" id="2774151"/>
    <lineage>
        <taxon>Bacteria</taxon>
        <taxon>Pseudomonadati</taxon>
        <taxon>Planctomycetota</taxon>
        <taxon>Planctomycetia</taxon>
        <taxon>Gemmatales</taxon>
        <taxon>Gemmataceae</taxon>
        <taxon>Frigoriglobus</taxon>
    </lineage>
</organism>
<feature type="region of interest" description="Disordered" evidence="1">
    <location>
        <begin position="1"/>
        <end position="42"/>
    </location>
</feature>
<gene>
    <name evidence="2" type="ORF">FTUN_7658</name>
</gene>
<sequence>MREPELLRGLGRSRTGMRDAGEESFLAGVGPRGQLRDLCGTG</sequence>
<reference evidence="3" key="1">
    <citation type="submission" date="2020-05" db="EMBL/GenBank/DDBJ databases">
        <title>Frigoriglobus tundricola gen. nov., sp. nov., a psychrotolerant cellulolytic planctomycete of the family Gemmataceae with two divergent copies of 16S rRNA gene.</title>
        <authorList>
            <person name="Kulichevskaya I.S."/>
            <person name="Ivanova A.A."/>
            <person name="Naumoff D.G."/>
            <person name="Beletsky A.V."/>
            <person name="Rijpstra W.I.C."/>
            <person name="Sinninghe Damste J.S."/>
            <person name="Mardanov A.V."/>
            <person name="Ravin N.V."/>
            <person name="Dedysh S.N."/>
        </authorList>
    </citation>
    <scope>NUCLEOTIDE SEQUENCE [LARGE SCALE GENOMIC DNA]</scope>
    <source>
        <strain evidence="3">PL17</strain>
    </source>
</reference>